<evidence type="ECO:0000256" key="1">
    <source>
        <dbReference type="SAM" id="Phobius"/>
    </source>
</evidence>
<sequence>MLMENSIYFTQVKVYLSQLTVDEQEDVIRFYQEYAADAQLSGERLISELGTPKQLARRILVDYSLRLEEDDIHNTYEHESTRQDRQNWIKQEFNLISIVLEGLLTSIVWVPAMLLILICLFATIGIAAIVIVALIYYLLTGLFQIFGGLAILSSNWATGLYQGGIGLIIVGLQFVAWPVGVTIIRTVFRALMRFVKYVGRRFSHKGKEVTHHA</sequence>
<dbReference type="Proteomes" id="UP000004528">
    <property type="component" value="Unassembled WGS sequence"/>
</dbReference>
<reference evidence="2 3" key="1">
    <citation type="submission" date="2009-04" db="EMBL/GenBank/DDBJ databases">
        <authorList>
            <person name="Qin X."/>
            <person name="Bachman B."/>
            <person name="Battles P."/>
            <person name="Bell A."/>
            <person name="Bess C."/>
            <person name="Bickham C."/>
            <person name="Chaboub L."/>
            <person name="Chen D."/>
            <person name="Coyle M."/>
            <person name="Deiros D.R."/>
            <person name="Dinh H."/>
            <person name="Forbes L."/>
            <person name="Fowler G."/>
            <person name="Francisco L."/>
            <person name="Fu Q."/>
            <person name="Gubbala S."/>
            <person name="Hale W."/>
            <person name="Han Y."/>
            <person name="Hemphill L."/>
            <person name="Highlander S.K."/>
            <person name="Hirani K."/>
            <person name="Hogues M."/>
            <person name="Jackson L."/>
            <person name="Jakkamsetti A."/>
            <person name="Javaid M."/>
            <person name="Jiang H."/>
            <person name="Korchina V."/>
            <person name="Kovar C."/>
            <person name="Lara F."/>
            <person name="Lee S."/>
            <person name="Mata R."/>
            <person name="Mathew T."/>
            <person name="Moen C."/>
            <person name="Morales K."/>
            <person name="Munidasa M."/>
            <person name="Nazareth L."/>
            <person name="Ngo R."/>
            <person name="Nguyen L."/>
            <person name="Okwuonu G."/>
            <person name="Ongeri F."/>
            <person name="Patil S."/>
            <person name="Petrosino J."/>
            <person name="Pham C."/>
            <person name="Pham P."/>
            <person name="Pu L.-L."/>
            <person name="Puazo M."/>
            <person name="Raj R."/>
            <person name="Reid J."/>
            <person name="Rouhana J."/>
            <person name="Saada N."/>
            <person name="Shang Y."/>
            <person name="Simmons D."/>
            <person name="Thornton R."/>
            <person name="Warren J."/>
            <person name="Weissenberger G."/>
            <person name="Zhang J."/>
            <person name="Zhang L."/>
            <person name="Zhou C."/>
            <person name="Zhu D."/>
            <person name="Muzny D."/>
            <person name="Worley K."/>
            <person name="Gibbs R."/>
        </authorList>
    </citation>
    <scope>NUCLEOTIDE SEQUENCE [LARGE SCALE GENOMIC DNA]</scope>
    <source>
        <strain evidence="2 3">ATCC 33313</strain>
    </source>
</reference>
<dbReference type="STRING" id="585506.HMPREF0877_1928"/>
<dbReference type="eggNOG" id="COG4709">
    <property type="taxonomic scope" value="Bacteria"/>
</dbReference>
<dbReference type="Pfam" id="PF22564">
    <property type="entry name" value="HAAS"/>
    <property type="match status" value="1"/>
</dbReference>
<gene>
    <name evidence="2" type="ORF">HMPREF0877_1928</name>
</gene>
<accession>C5RD82</accession>
<protein>
    <recommendedName>
        <fullName evidence="4">DUF1700 domain-containing protein</fullName>
    </recommendedName>
</protein>
<proteinExistence type="predicted"/>
<keyword evidence="1" id="KW-0812">Transmembrane</keyword>
<keyword evidence="1" id="KW-0472">Membrane</keyword>
<evidence type="ECO:0000313" key="2">
    <source>
        <dbReference type="EMBL" id="EER73889.1"/>
    </source>
</evidence>
<keyword evidence="3" id="KW-1185">Reference proteome</keyword>
<dbReference type="EMBL" id="ACKU01000036">
    <property type="protein sequence ID" value="EER73889.1"/>
    <property type="molecule type" value="Genomic_DNA"/>
</dbReference>
<evidence type="ECO:0008006" key="4">
    <source>
        <dbReference type="Google" id="ProtNLM"/>
    </source>
</evidence>
<evidence type="ECO:0000313" key="3">
    <source>
        <dbReference type="Proteomes" id="UP000004528"/>
    </source>
</evidence>
<feature type="transmembrane region" description="Helical" evidence="1">
    <location>
        <begin position="159"/>
        <end position="184"/>
    </location>
</feature>
<keyword evidence="1" id="KW-1133">Transmembrane helix</keyword>
<dbReference type="HOGENOM" id="CLU_1309682_0_0_9"/>
<organism evidence="2 3">
    <name type="scientific">Weissella paramesenteroides ATCC 33313</name>
    <dbReference type="NCBI Taxonomy" id="585506"/>
    <lineage>
        <taxon>Bacteria</taxon>
        <taxon>Bacillati</taxon>
        <taxon>Bacillota</taxon>
        <taxon>Bacilli</taxon>
        <taxon>Lactobacillales</taxon>
        <taxon>Lactobacillaceae</taxon>
        <taxon>Weissella</taxon>
    </lineage>
</organism>
<dbReference type="AlphaFoldDB" id="C5RD82"/>
<comment type="caution">
    <text evidence="2">The sequence shown here is derived from an EMBL/GenBank/DDBJ whole genome shotgun (WGS) entry which is preliminary data.</text>
</comment>
<name>C5RD82_WEIPA</name>